<comment type="caution">
    <text evidence="2">The sequence shown here is derived from an EMBL/GenBank/DDBJ whole genome shotgun (WGS) entry which is preliminary data.</text>
</comment>
<dbReference type="EMBL" id="JAAVJI010000004">
    <property type="protein sequence ID" value="NJP01019.1"/>
    <property type="molecule type" value="Genomic_DNA"/>
</dbReference>
<evidence type="ECO:0000313" key="2">
    <source>
        <dbReference type="EMBL" id="NJP01019.1"/>
    </source>
</evidence>
<evidence type="ECO:0000313" key="3">
    <source>
        <dbReference type="Proteomes" id="UP000746535"/>
    </source>
</evidence>
<feature type="chain" id="PRO_5046482425" evidence="1">
    <location>
        <begin position="23"/>
        <end position="211"/>
    </location>
</feature>
<keyword evidence="1" id="KW-0732">Signal</keyword>
<dbReference type="Gene3D" id="2.60.40.1090">
    <property type="entry name" value="Fimbrial-type adhesion domain"/>
    <property type="match status" value="1"/>
</dbReference>
<evidence type="ECO:0000256" key="1">
    <source>
        <dbReference type="SAM" id="SignalP"/>
    </source>
</evidence>
<accession>A0ABX0YCD6</accession>
<protein>
    <submittedName>
        <fullName evidence="2">DUF1120 domain-containing protein</fullName>
    </submittedName>
</protein>
<keyword evidence="3" id="KW-1185">Reference proteome</keyword>
<dbReference type="RefSeq" id="WP_168083596.1">
    <property type="nucleotide sequence ID" value="NZ_JAAVJI010000004.1"/>
</dbReference>
<dbReference type="Proteomes" id="UP000746535">
    <property type="component" value="Unassembled WGS sequence"/>
</dbReference>
<reference evidence="2 3" key="1">
    <citation type="submission" date="2020-03" db="EMBL/GenBank/DDBJ databases">
        <authorList>
            <person name="Wang L."/>
            <person name="He N."/>
            <person name="Li Y."/>
            <person name="Fang Y."/>
            <person name="Zhang F."/>
        </authorList>
    </citation>
    <scope>NUCLEOTIDE SEQUENCE [LARGE SCALE GENOMIC DNA]</scope>
    <source>
        <strain evidence="3">hsmgli-8</strain>
    </source>
</reference>
<sequence length="211" mass="22093">MNVIKTLLAAAACASVLTPVIAAEEVTLSVTGSVIPGACSVSLANPDIDLGTVRAENLNEEELTALPEMQVSYTTTCPSARAVGVSWVDNKAGTAYGQDPTGFGLGEHNGKNIGFYHLVHHGASDAADGTMGPLINSSNGGTTWESVSSWIANANGQNMMSYAIEGTTTPAQYTRHTGRFYLSAYIAPTKDLDLSENIEIEGNATMSLTYL</sequence>
<organism evidence="2 3">
    <name type="scientific">Pseudomonas quercus</name>
    <dbReference type="NCBI Taxonomy" id="2722792"/>
    <lineage>
        <taxon>Bacteria</taxon>
        <taxon>Pseudomonadati</taxon>
        <taxon>Pseudomonadota</taxon>
        <taxon>Gammaproteobacteria</taxon>
        <taxon>Pseudomonadales</taxon>
        <taxon>Pseudomonadaceae</taxon>
        <taxon>Pseudomonas</taxon>
    </lineage>
</organism>
<gene>
    <name evidence="2" type="ORF">HBH25_09090</name>
</gene>
<dbReference type="Pfam" id="PF06551">
    <property type="entry name" value="DUF1120"/>
    <property type="match status" value="1"/>
</dbReference>
<proteinExistence type="predicted"/>
<dbReference type="InterPro" id="IPR010546">
    <property type="entry name" value="DUF1120"/>
</dbReference>
<name>A0ABX0YCD6_9PSED</name>
<feature type="signal peptide" evidence="1">
    <location>
        <begin position="1"/>
        <end position="22"/>
    </location>
</feature>
<dbReference type="InterPro" id="IPR036937">
    <property type="entry name" value="Adhesion_dom_fimbrial_sf"/>
</dbReference>